<dbReference type="InterPro" id="IPR000719">
    <property type="entry name" value="Prot_kinase_dom"/>
</dbReference>
<dbReference type="InterPro" id="IPR008271">
    <property type="entry name" value="Ser/Thr_kinase_AS"/>
</dbReference>
<dbReference type="EMBL" id="JPKZ01001612">
    <property type="protein sequence ID" value="KHN81007.1"/>
    <property type="molecule type" value="Genomic_DNA"/>
</dbReference>
<dbReference type="SUPFAM" id="SSF56112">
    <property type="entry name" value="Protein kinase-like (PK-like)"/>
    <property type="match status" value="1"/>
</dbReference>
<evidence type="ECO:0000256" key="2">
    <source>
        <dbReference type="ARBA" id="ARBA00022741"/>
    </source>
</evidence>
<dbReference type="PROSITE" id="PS50011">
    <property type="entry name" value="PROTEIN_KINASE_DOM"/>
    <property type="match status" value="1"/>
</dbReference>
<organism evidence="8 9">
    <name type="scientific">Toxocara canis</name>
    <name type="common">Canine roundworm</name>
    <dbReference type="NCBI Taxonomy" id="6265"/>
    <lineage>
        <taxon>Eukaryota</taxon>
        <taxon>Metazoa</taxon>
        <taxon>Ecdysozoa</taxon>
        <taxon>Nematoda</taxon>
        <taxon>Chromadorea</taxon>
        <taxon>Rhabditida</taxon>
        <taxon>Spirurina</taxon>
        <taxon>Ascaridomorpha</taxon>
        <taxon>Ascaridoidea</taxon>
        <taxon>Toxocaridae</taxon>
        <taxon>Toxocara</taxon>
    </lineage>
</organism>
<gene>
    <name evidence="8" type="primary">Ttbk2</name>
    <name evidence="8" type="ORF">Tcan_15632</name>
</gene>
<dbReference type="InterPro" id="IPR011009">
    <property type="entry name" value="Kinase-like_dom_sf"/>
</dbReference>
<dbReference type="InterPro" id="IPR050235">
    <property type="entry name" value="CK1_Ser-Thr_kinase"/>
</dbReference>
<reference evidence="8 9" key="1">
    <citation type="submission" date="2014-11" db="EMBL/GenBank/DDBJ databases">
        <title>Genetic blueprint of the zoonotic pathogen Toxocara canis.</title>
        <authorList>
            <person name="Zhu X.-Q."/>
            <person name="Korhonen P.K."/>
            <person name="Cai H."/>
            <person name="Young N.D."/>
            <person name="Nejsum P."/>
            <person name="von Samson-Himmelstjerna G."/>
            <person name="Boag P.R."/>
            <person name="Tan P."/>
            <person name="Li Q."/>
            <person name="Min J."/>
            <person name="Yang Y."/>
            <person name="Wang X."/>
            <person name="Fang X."/>
            <person name="Hall R.S."/>
            <person name="Hofmann A."/>
            <person name="Sternberg P.W."/>
            <person name="Jex A.R."/>
            <person name="Gasser R.B."/>
        </authorList>
    </citation>
    <scope>NUCLEOTIDE SEQUENCE [LARGE SCALE GENOMIC DNA]</scope>
    <source>
        <strain evidence="8">PN_DK_2014</strain>
    </source>
</reference>
<evidence type="ECO:0000259" key="7">
    <source>
        <dbReference type="PROSITE" id="PS50011"/>
    </source>
</evidence>
<dbReference type="GO" id="GO:0005524">
    <property type="term" value="F:ATP binding"/>
    <property type="evidence" value="ECO:0007669"/>
    <property type="project" value="UniProtKB-UniRule"/>
</dbReference>
<dbReference type="PANTHER" id="PTHR11909">
    <property type="entry name" value="CASEIN KINASE-RELATED"/>
    <property type="match status" value="1"/>
</dbReference>
<proteinExistence type="inferred from homology"/>
<dbReference type="SMART" id="SM00220">
    <property type="entry name" value="S_TKc"/>
    <property type="match status" value="1"/>
</dbReference>
<feature type="binding site" evidence="4">
    <location>
        <position position="68"/>
    </location>
    <ligand>
        <name>ATP</name>
        <dbReference type="ChEBI" id="CHEBI:30616"/>
    </ligand>
</feature>
<dbReference type="AlphaFoldDB" id="A0A0B2VHQ9"/>
<evidence type="ECO:0000256" key="3">
    <source>
        <dbReference type="ARBA" id="ARBA00022840"/>
    </source>
</evidence>
<evidence type="ECO:0000256" key="6">
    <source>
        <dbReference type="SAM" id="MobiDB-lite"/>
    </source>
</evidence>
<comment type="caution">
    <text evidence="8">The sequence shown here is derived from an EMBL/GenBank/DDBJ whole genome shotgun (WGS) entry which is preliminary data.</text>
</comment>
<name>A0A0B2VHQ9_TOXCA</name>
<keyword evidence="8" id="KW-0418">Kinase</keyword>
<dbReference type="PROSITE" id="PS00108">
    <property type="entry name" value="PROTEIN_KINASE_ST"/>
    <property type="match status" value="1"/>
</dbReference>
<protein>
    <recommendedName>
        <fullName evidence="1">non-specific serine/threonine protein kinase</fullName>
        <ecNumber evidence="1">2.7.11.1</ecNumber>
    </recommendedName>
</protein>
<keyword evidence="8" id="KW-0808">Transferase</keyword>
<evidence type="ECO:0000313" key="8">
    <source>
        <dbReference type="EMBL" id="KHN81007.1"/>
    </source>
</evidence>
<dbReference type="EC" id="2.7.11.1" evidence="1"/>
<dbReference type="STRING" id="6265.A0A0B2VHQ9"/>
<feature type="region of interest" description="Disordered" evidence="6">
    <location>
        <begin position="305"/>
        <end position="333"/>
    </location>
</feature>
<feature type="domain" description="Protein kinase" evidence="7">
    <location>
        <begin position="39"/>
        <end position="333"/>
    </location>
</feature>
<keyword evidence="9" id="KW-1185">Reference proteome</keyword>
<evidence type="ECO:0000313" key="9">
    <source>
        <dbReference type="Proteomes" id="UP000031036"/>
    </source>
</evidence>
<feature type="compositionally biased region" description="Basic and acidic residues" evidence="6">
    <location>
        <begin position="324"/>
        <end position="333"/>
    </location>
</feature>
<keyword evidence="3 4" id="KW-0067">ATP-binding</keyword>
<keyword evidence="5" id="KW-0723">Serine/threonine-protein kinase</keyword>
<dbReference type="Proteomes" id="UP000031036">
    <property type="component" value="Unassembled WGS sequence"/>
</dbReference>
<dbReference type="OMA" id="MARQYRF"/>
<dbReference type="InterPro" id="IPR017441">
    <property type="entry name" value="Protein_kinase_ATP_BS"/>
</dbReference>
<dbReference type="OrthoDB" id="5979581at2759"/>
<accession>A0A0B2VHQ9</accession>
<dbReference type="GO" id="GO:0004674">
    <property type="term" value="F:protein serine/threonine kinase activity"/>
    <property type="evidence" value="ECO:0007669"/>
    <property type="project" value="UniProtKB-KW"/>
</dbReference>
<dbReference type="PROSITE" id="PS00107">
    <property type="entry name" value="PROTEIN_KINASE_ATP"/>
    <property type="match status" value="1"/>
</dbReference>
<dbReference type="Gene3D" id="1.10.510.10">
    <property type="entry name" value="Transferase(Phosphotransferase) domain 1"/>
    <property type="match status" value="1"/>
</dbReference>
<evidence type="ECO:0000256" key="1">
    <source>
        <dbReference type="ARBA" id="ARBA00012513"/>
    </source>
</evidence>
<sequence length="333" mass="38474">MLKNLTAEAQCKPMVRSRYRFGRNAPPYLEIGQVVCGKYHVEKIIGGGGFGQIYRVIDERSGSIFAMKIESQHHEPARLVLEHKVLINLQGTPHIPYFFACGSFDNFNYIVMELLGRNLSELRRQQRKHRLSVATVMRVGKQCCSALKAIHDIGYIHRDVKPSNLCVGLRERCRMIHLIDFGIARQYRHQSGIVRKERQYAGFRGTMRYVSLTVHERREQGPVDDLWSLFYSLVELIEGSLPWKNLPEADTIALCKQKTSFEQLGRLLPVEMEKFFQYLQTLLYHHFPDYTLIVDILQSCEPAGTTGDDPYDWEQNANVRKTRRSTDARHSSA</sequence>
<evidence type="ECO:0000256" key="4">
    <source>
        <dbReference type="PROSITE-ProRule" id="PRU10141"/>
    </source>
</evidence>
<keyword evidence="2 4" id="KW-0547">Nucleotide-binding</keyword>
<comment type="similarity">
    <text evidence="5">Belongs to the protein kinase superfamily.</text>
</comment>
<dbReference type="Pfam" id="PF00069">
    <property type="entry name" value="Pkinase"/>
    <property type="match status" value="1"/>
</dbReference>
<evidence type="ECO:0000256" key="5">
    <source>
        <dbReference type="RuleBase" id="RU000304"/>
    </source>
</evidence>